<keyword evidence="6" id="KW-1185">Reference proteome</keyword>
<proteinExistence type="inferred from homology"/>
<dbReference type="GO" id="GO:0008234">
    <property type="term" value="F:cysteine-type peptidase activity"/>
    <property type="evidence" value="ECO:0007669"/>
    <property type="project" value="InterPro"/>
</dbReference>
<dbReference type="FunFam" id="3.90.70.10:FF:000332">
    <property type="entry name" value="Cathepsin L1"/>
    <property type="match status" value="1"/>
</dbReference>
<dbReference type="RefSeq" id="XP_004034698.1">
    <property type="nucleotide sequence ID" value="XM_004034650.1"/>
</dbReference>
<comment type="similarity">
    <text evidence="1">Belongs to the peptidase C1 family.</text>
</comment>
<dbReference type="InterPro" id="IPR039417">
    <property type="entry name" value="Peptidase_C1A_papain-like"/>
</dbReference>
<dbReference type="OMA" id="ITARIDH"/>
<dbReference type="EC" id="3.4.22.50" evidence="5"/>
<dbReference type="InterPro" id="IPR013128">
    <property type="entry name" value="Peptidase_C1A"/>
</dbReference>
<keyword evidence="2" id="KW-0865">Zymogen</keyword>
<evidence type="ECO:0000256" key="3">
    <source>
        <dbReference type="ARBA" id="ARBA00023157"/>
    </source>
</evidence>
<dbReference type="InterPro" id="IPR000668">
    <property type="entry name" value="Peptidase_C1A_C"/>
</dbReference>
<reference evidence="5 6" key="1">
    <citation type="submission" date="2011-07" db="EMBL/GenBank/DDBJ databases">
        <authorList>
            <person name="Coyne R."/>
            <person name="Brami D."/>
            <person name="Johnson J."/>
            <person name="Hostetler J."/>
            <person name="Hannick L."/>
            <person name="Clark T."/>
            <person name="Cassidy-Hanley D."/>
            <person name="Inman J."/>
        </authorList>
    </citation>
    <scope>NUCLEOTIDE SEQUENCE [LARGE SCALE GENOMIC DNA]</scope>
    <source>
        <strain evidence="5 6">G5</strain>
    </source>
</reference>
<accession>G0QU95</accession>
<protein>
    <submittedName>
        <fullName evidence="5">Papain family cysteine protease, putative</fullName>
        <ecNumber evidence="5">3.4.22.50</ecNumber>
    </submittedName>
</protein>
<sequence>MYQEKIRWSTGNYNICVNNESKVLKRKNNEFYQQYNQVLPSYFDWREQGIITPVKYQDTCGGCWTFATTGVIESQYALKYNKLVNFSEQQLIDCDSINDGCRGGLMTDAYKAIQEMGGLETSEDYGEYLNSKGQCKIDSNKVSAKVINWYQISEDEEAIRRELVQNGPIAVGVNARFLQFYQGGILDPKLCDDSINHAVLIVGYGEENGKKYWIIKNQWGKSWGINGYFKLVRGKKQCGVHTYASIAFIE</sequence>
<dbReference type="InParanoid" id="G0QU95"/>
<dbReference type="STRING" id="857967.G0QU95"/>
<dbReference type="eggNOG" id="KOG1542">
    <property type="taxonomic scope" value="Eukaryota"/>
</dbReference>
<dbReference type="Pfam" id="PF00112">
    <property type="entry name" value="Peptidase_C1"/>
    <property type="match status" value="1"/>
</dbReference>
<dbReference type="InterPro" id="IPR000169">
    <property type="entry name" value="Pept_cys_AS"/>
</dbReference>
<dbReference type="GeneID" id="14907348"/>
<feature type="domain" description="Peptidase C1A papain C-terminal" evidence="4">
    <location>
        <begin position="39"/>
        <end position="248"/>
    </location>
</feature>
<dbReference type="PROSITE" id="PS00139">
    <property type="entry name" value="THIOL_PROTEASE_CYS"/>
    <property type="match status" value="1"/>
</dbReference>
<keyword evidence="3" id="KW-1015">Disulfide bond</keyword>
<dbReference type="Proteomes" id="UP000008983">
    <property type="component" value="Unassembled WGS sequence"/>
</dbReference>
<dbReference type="OrthoDB" id="190265at2759"/>
<keyword evidence="5" id="KW-0378">Hydrolase</keyword>
<dbReference type="CDD" id="cd02248">
    <property type="entry name" value="Peptidase_C1A"/>
    <property type="match status" value="1"/>
</dbReference>
<dbReference type="PRINTS" id="PR00705">
    <property type="entry name" value="PAPAIN"/>
</dbReference>
<evidence type="ECO:0000256" key="2">
    <source>
        <dbReference type="ARBA" id="ARBA00023145"/>
    </source>
</evidence>
<organism evidence="5 6">
    <name type="scientific">Ichthyophthirius multifiliis</name>
    <name type="common">White spot disease agent</name>
    <name type="synonym">Ich</name>
    <dbReference type="NCBI Taxonomy" id="5932"/>
    <lineage>
        <taxon>Eukaryota</taxon>
        <taxon>Sar</taxon>
        <taxon>Alveolata</taxon>
        <taxon>Ciliophora</taxon>
        <taxon>Intramacronucleata</taxon>
        <taxon>Oligohymenophorea</taxon>
        <taxon>Hymenostomatida</taxon>
        <taxon>Ophryoglenina</taxon>
        <taxon>Ichthyophthirius</taxon>
    </lineage>
</organism>
<dbReference type="PROSITE" id="PS00639">
    <property type="entry name" value="THIOL_PROTEASE_HIS"/>
    <property type="match status" value="1"/>
</dbReference>
<name>G0QU95_ICHMU</name>
<dbReference type="PANTHER" id="PTHR12411">
    <property type="entry name" value="CYSTEINE PROTEASE FAMILY C1-RELATED"/>
    <property type="match status" value="1"/>
</dbReference>
<dbReference type="SMART" id="SM00645">
    <property type="entry name" value="Pept_C1"/>
    <property type="match status" value="1"/>
</dbReference>
<dbReference type="Gene3D" id="3.90.70.10">
    <property type="entry name" value="Cysteine proteinases"/>
    <property type="match status" value="1"/>
</dbReference>
<dbReference type="GO" id="GO:0006508">
    <property type="term" value="P:proteolysis"/>
    <property type="evidence" value="ECO:0007669"/>
    <property type="project" value="UniProtKB-KW"/>
</dbReference>
<dbReference type="InterPro" id="IPR025660">
    <property type="entry name" value="Pept_his_AS"/>
</dbReference>
<dbReference type="SUPFAM" id="SSF54001">
    <property type="entry name" value="Cysteine proteinases"/>
    <property type="match status" value="1"/>
</dbReference>
<gene>
    <name evidence="5" type="ORF">IMG5_115740</name>
</gene>
<evidence type="ECO:0000313" key="5">
    <source>
        <dbReference type="EMBL" id="EGR31212.1"/>
    </source>
</evidence>
<keyword evidence="5" id="KW-0645">Protease</keyword>
<evidence type="ECO:0000259" key="4">
    <source>
        <dbReference type="SMART" id="SM00645"/>
    </source>
</evidence>
<dbReference type="EMBL" id="GL983905">
    <property type="protein sequence ID" value="EGR31212.1"/>
    <property type="molecule type" value="Genomic_DNA"/>
</dbReference>
<dbReference type="SMR" id="G0QU95"/>
<evidence type="ECO:0000313" key="6">
    <source>
        <dbReference type="Proteomes" id="UP000008983"/>
    </source>
</evidence>
<dbReference type="InterPro" id="IPR038765">
    <property type="entry name" value="Papain-like_cys_pep_sf"/>
</dbReference>
<dbReference type="AlphaFoldDB" id="G0QU95"/>
<evidence type="ECO:0000256" key="1">
    <source>
        <dbReference type="ARBA" id="ARBA00008455"/>
    </source>
</evidence>